<organism evidence="1">
    <name type="scientific">Triticum aestivum</name>
    <name type="common">Wheat</name>
    <dbReference type="NCBI Taxonomy" id="4565"/>
    <lineage>
        <taxon>Eukaryota</taxon>
        <taxon>Viridiplantae</taxon>
        <taxon>Streptophyta</taxon>
        <taxon>Embryophyta</taxon>
        <taxon>Tracheophyta</taxon>
        <taxon>Spermatophyta</taxon>
        <taxon>Magnoliopsida</taxon>
        <taxon>Liliopsida</taxon>
        <taxon>Poales</taxon>
        <taxon>Poaceae</taxon>
        <taxon>BOP clade</taxon>
        <taxon>Pooideae</taxon>
        <taxon>Triticodae</taxon>
        <taxon>Triticeae</taxon>
        <taxon>Triticinae</taxon>
        <taxon>Triticum</taxon>
    </lineage>
</organism>
<dbReference type="AlphaFoldDB" id="Q2IB36"/>
<proteinExistence type="evidence at transcript level"/>
<feature type="non-terminal residue" evidence="1">
    <location>
        <position position="1"/>
    </location>
</feature>
<reference evidence="1" key="1">
    <citation type="submission" date="2005-04" db="EMBL/GenBank/DDBJ databases">
        <title>Cloned Fertility Relative Gene in Triticum aestivum.</title>
        <authorList>
            <person name="Zhao B.-C."/>
            <person name="Ge R.-C."/>
            <person name="Shen Y.-Z."/>
            <person name="Huang Z.-J."/>
        </authorList>
    </citation>
    <scope>NUCLEOTIDE SEQUENCE</scope>
</reference>
<evidence type="ECO:0000313" key="1">
    <source>
        <dbReference type="EMBL" id="AAY82884.1"/>
    </source>
</evidence>
<protein>
    <submittedName>
        <fullName evidence="1">Fertility relative protein RF2</fullName>
    </submittedName>
</protein>
<dbReference type="EMBL" id="DQ017899">
    <property type="protein sequence ID" value="AAY82884.1"/>
    <property type="molecule type" value="mRNA"/>
</dbReference>
<sequence length="177" mass="19399">LQEVMLSWNSDCPNHCLHESLTALKPTCLFQASGRLQLCTPLSLSIMIVPRYAFRPKPLGPDVYCHAGISRNLRLGLNGSDAVVGAFESNRLMGCHPTRASFGHAEYDSRWWTDDNPIPRPTLDILGPALALYISKLAWPQDIGLPLSVRPAYGPKPLSAGPAMRYPPLVPRLSSPS</sequence>
<accession>Q2IB36</accession>
<name>Q2IB36_WHEAT</name>